<evidence type="ECO:0000256" key="2">
    <source>
        <dbReference type="ARBA" id="ARBA00022670"/>
    </source>
</evidence>
<dbReference type="RefSeq" id="XP_461221.2">
    <property type="nucleotide sequence ID" value="XM_461221.1"/>
</dbReference>
<evidence type="ECO:0000256" key="4">
    <source>
        <dbReference type="ARBA" id="ARBA00022807"/>
    </source>
</evidence>
<feature type="region of interest" description="Disordered" evidence="5">
    <location>
        <begin position="32"/>
        <end position="66"/>
    </location>
</feature>
<proteinExistence type="inferred from homology"/>
<dbReference type="EMBL" id="CR382138">
    <property type="protein sequence ID" value="CAG89609.2"/>
    <property type="molecule type" value="Genomic_DNA"/>
</dbReference>
<keyword evidence="4" id="KW-0788">Thiol protease</keyword>
<organism evidence="7 8">
    <name type="scientific">Debaryomyces hansenii (strain ATCC 36239 / CBS 767 / BCRC 21394 / JCM 1990 / NBRC 0083 / IGC 2968)</name>
    <name type="common">Yeast</name>
    <name type="synonym">Torulaspora hansenii</name>
    <dbReference type="NCBI Taxonomy" id="284592"/>
    <lineage>
        <taxon>Eukaryota</taxon>
        <taxon>Fungi</taxon>
        <taxon>Dikarya</taxon>
        <taxon>Ascomycota</taxon>
        <taxon>Saccharomycotina</taxon>
        <taxon>Pichiomycetes</taxon>
        <taxon>Debaryomycetaceae</taxon>
        <taxon>Debaryomyces</taxon>
    </lineage>
</organism>
<evidence type="ECO:0000313" key="8">
    <source>
        <dbReference type="Proteomes" id="UP000000599"/>
    </source>
</evidence>
<dbReference type="VEuPathDB" id="FungiDB:DEHA2F20130g"/>
<gene>
    <name evidence="7" type="ordered locus">DEHA2F20130g</name>
</gene>
<dbReference type="OrthoDB" id="1939479at2759"/>
<dbReference type="GO" id="GO:0016929">
    <property type="term" value="F:deSUMOylase activity"/>
    <property type="evidence" value="ECO:0007669"/>
    <property type="project" value="TreeGrafter"/>
</dbReference>
<dbReference type="AlphaFoldDB" id="Q6BKQ0"/>
<evidence type="ECO:0000256" key="1">
    <source>
        <dbReference type="ARBA" id="ARBA00005234"/>
    </source>
</evidence>
<evidence type="ECO:0000256" key="5">
    <source>
        <dbReference type="SAM" id="MobiDB-lite"/>
    </source>
</evidence>
<name>Q6BKQ0_DEBHA</name>
<evidence type="ECO:0000259" key="6">
    <source>
        <dbReference type="PROSITE" id="PS50600"/>
    </source>
</evidence>
<dbReference type="SUPFAM" id="SSF54001">
    <property type="entry name" value="Cysteine proteinases"/>
    <property type="match status" value="1"/>
</dbReference>
<keyword evidence="3" id="KW-0378">Hydrolase</keyword>
<reference evidence="7 8" key="1">
    <citation type="journal article" date="2004" name="Nature">
        <title>Genome evolution in yeasts.</title>
        <authorList>
            <consortium name="Genolevures"/>
            <person name="Dujon B."/>
            <person name="Sherman D."/>
            <person name="Fischer G."/>
            <person name="Durrens P."/>
            <person name="Casaregola S."/>
            <person name="Lafontaine I."/>
            <person name="de Montigny J."/>
            <person name="Marck C."/>
            <person name="Neuveglise C."/>
            <person name="Talla E."/>
            <person name="Goffard N."/>
            <person name="Frangeul L."/>
            <person name="Aigle M."/>
            <person name="Anthouard V."/>
            <person name="Babour A."/>
            <person name="Barbe V."/>
            <person name="Barnay S."/>
            <person name="Blanchin S."/>
            <person name="Beckerich J.M."/>
            <person name="Beyne E."/>
            <person name="Bleykasten C."/>
            <person name="Boisrame A."/>
            <person name="Boyer J."/>
            <person name="Cattolico L."/>
            <person name="Confanioleri F."/>
            <person name="de Daruvar A."/>
            <person name="Despons L."/>
            <person name="Fabre E."/>
            <person name="Fairhead C."/>
            <person name="Ferry-Dumazet H."/>
            <person name="Groppi A."/>
            <person name="Hantraye F."/>
            <person name="Hennequin C."/>
            <person name="Jauniaux N."/>
            <person name="Joyet P."/>
            <person name="Kachouri R."/>
            <person name="Kerrest A."/>
            <person name="Koszul R."/>
            <person name="Lemaire M."/>
            <person name="Lesur I."/>
            <person name="Ma L."/>
            <person name="Muller H."/>
            <person name="Nicaud J.M."/>
            <person name="Nikolski M."/>
            <person name="Oztas S."/>
            <person name="Ozier-Kalogeropoulos O."/>
            <person name="Pellenz S."/>
            <person name="Potier S."/>
            <person name="Richard G.F."/>
            <person name="Straub M.L."/>
            <person name="Suleau A."/>
            <person name="Swennene D."/>
            <person name="Tekaia F."/>
            <person name="Wesolowski-Louvel M."/>
            <person name="Westhof E."/>
            <person name="Wirth B."/>
            <person name="Zeniou-Meyer M."/>
            <person name="Zivanovic I."/>
            <person name="Bolotin-Fukuhara M."/>
            <person name="Thierry A."/>
            <person name="Bouchier C."/>
            <person name="Caudron B."/>
            <person name="Scarpelli C."/>
            <person name="Gaillardin C."/>
            <person name="Weissenbach J."/>
            <person name="Wincker P."/>
            <person name="Souciet J.L."/>
        </authorList>
    </citation>
    <scope>NUCLEOTIDE SEQUENCE [LARGE SCALE GENOMIC DNA]</scope>
    <source>
        <strain evidence="8">ATCC 36239 / CBS 767 / BCRC 21394 / JCM 1990 / NBRC 0083 / IGC 2968</strain>
    </source>
</reference>
<dbReference type="HOGENOM" id="CLU_041928_0_0_1"/>
<comment type="similarity">
    <text evidence="1">Belongs to the peptidase C48 family.</text>
</comment>
<accession>Q6BKQ0</accession>
<dbReference type="InterPro" id="IPR003653">
    <property type="entry name" value="Peptidase_C48_C"/>
</dbReference>
<dbReference type="InterPro" id="IPR038765">
    <property type="entry name" value="Papain-like_cys_pep_sf"/>
</dbReference>
<sequence length="503" mass="57731">MDIRESSLGESNPLLVRNRLGRDVSRKVNAVNLVDGESESEQTESSSNGHSITEPTNSRYGTAKDNVSSSTNYEEVIYDTVSSILSKVFQLLSLVYETSHRVYIKHRERNAAARIDHPLDEIIEDVHSEDRNVKSDTEESVVIVDVRNKPSNNVFEPLLQFDEDEDVNENESHQYGTSLSIAKYSKFTSSRSYTPIVFNGYSQTTTKPDVSNLDILEPSRTNDYDSYVSKFYLPHEPISKNKYSLVDTLIDNFFVDGISDIFRERKERQKLISKEREFLKTRLVPLSKEHLLTVNKCWNQPPGSVVSSAFQIEIITRDLQTLCDGQWLNDNVIDFYFNLITAKNQSVFGWTTHFFTTLKSKGYQGVARWSKRKKVNVTEKDLILVPINIMGTHWALAVVNNKEKKFQYFDSLSSNGNLQALQILKSYMVQEGKKQNSSIDFEKYSLMKNMPSPQQSNGFDCGVFACICAKYVAQWKELSYGQKDMKLIRRRMAYEIITKDLLD</sequence>
<protein>
    <submittedName>
        <fullName evidence="7">DEHA2F20130p</fullName>
    </submittedName>
</protein>
<dbReference type="PROSITE" id="PS50600">
    <property type="entry name" value="ULP_PROTEASE"/>
    <property type="match status" value="1"/>
</dbReference>
<dbReference type="GO" id="GO:0016926">
    <property type="term" value="P:protein desumoylation"/>
    <property type="evidence" value="ECO:0007669"/>
    <property type="project" value="TreeGrafter"/>
</dbReference>
<dbReference type="GeneID" id="2904040"/>
<feature type="domain" description="Ubiquitin-like protease family profile" evidence="6">
    <location>
        <begin position="312"/>
        <end position="472"/>
    </location>
</feature>
<feature type="compositionally biased region" description="Polar residues" evidence="5">
    <location>
        <begin position="48"/>
        <end position="66"/>
    </location>
</feature>
<dbReference type="PANTHER" id="PTHR12606">
    <property type="entry name" value="SENTRIN/SUMO-SPECIFIC PROTEASE"/>
    <property type="match status" value="1"/>
</dbReference>
<dbReference type="OMA" id="LVPINIM"/>
<dbReference type="Pfam" id="PF02902">
    <property type="entry name" value="Peptidase_C48"/>
    <property type="match status" value="1"/>
</dbReference>
<dbReference type="Proteomes" id="UP000000599">
    <property type="component" value="Chromosome F"/>
</dbReference>
<dbReference type="GO" id="GO:0006508">
    <property type="term" value="P:proteolysis"/>
    <property type="evidence" value="ECO:0007669"/>
    <property type="project" value="UniProtKB-KW"/>
</dbReference>
<keyword evidence="8" id="KW-1185">Reference proteome</keyword>
<dbReference type="GO" id="GO:0005634">
    <property type="term" value="C:nucleus"/>
    <property type="evidence" value="ECO:0007669"/>
    <property type="project" value="TreeGrafter"/>
</dbReference>
<evidence type="ECO:0000256" key="3">
    <source>
        <dbReference type="ARBA" id="ARBA00022801"/>
    </source>
</evidence>
<dbReference type="KEGG" id="dha:DEHA2F20130g"/>
<evidence type="ECO:0000313" key="7">
    <source>
        <dbReference type="EMBL" id="CAG89609.2"/>
    </source>
</evidence>
<dbReference type="InParanoid" id="Q6BKQ0"/>
<dbReference type="STRING" id="284592.Q6BKQ0"/>
<dbReference type="Gene3D" id="3.40.395.10">
    <property type="entry name" value="Adenoviral Proteinase, Chain A"/>
    <property type="match status" value="1"/>
</dbReference>
<dbReference type="PANTHER" id="PTHR12606:SF141">
    <property type="entry name" value="GH15225P-RELATED"/>
    <property type="match status" value="1"/>
</dbReference>
<keyword evidence="2" id="KW-0645">Protease</keyword>
<dbReference type="eggNOG" id="KOG0778">
    <property type="taxonomic scope" value="Eukaryota"/>
</dbReference>